<dbReference type="EMBL" id="QKOD01000001">
    <property type="protein sequence ID" value="RNJ46950.1"/>
    <property type="molecule type" value="Genomic_DNA"/>
</dbReference>
<accession>A0A3M9XHX5</accession>
<evidence type="ECO:0000313" key="3">
    <source>
        <dbReference type="Proteomes" id="UP000275436"/>
    </source>
</evidence>
<dbReference type="RefSeq" id="WP_123167028.1">
    <property type="nucleotide sequence ID" value="NZ_QKOD01000001.1"/>
</dbReference>
<dbReference type="Proteomes" id="UP000275436">
    <property type="component" value="Unassembled WGS sequence"/>
</dbReference>
<evidence type="ECO:0000259" key="1">
    <source>
        <dbReference type="Pfam" id="PF01400"/>
    </source>
</evidence>
<gene>
    <name evidence="2" type="ORF">DNR46_03505</name>
</gene>
<sequence>MKARKMLATIGALFISQRFRYGEIMLRLLAIHAACVSGLVLTLCESAGAQWYCATKPATNVCTPGAAGPSAAAPNVSGLWPTRTVPVVLSGSVKRREVLQAAVRDTLLNVAKFSGYNFFECDETKLKDSTFNYMYIDDTDECQAEVGYSKLNAFQRLASAFKFPKRLVVEIGASRCDAGNQAGIAHEIMHRLGVEHEQGHPDRSKYLTVKRSQWLSDPGQFIAPAWGVGALRFDKEKFVDTYDILSVMHYPFSYFDEVKASTPNAATPFSKFIEDKYVKSKLAPSNFSFDSSRSFLGQNFCVSSDDAKFLQYLASGIEPALPCDGFKLVSMTDACHPVQASKILAVASMSPSTEKPSVKARTSSR</sequence>
<dbReference type="PANTHER" id="PTHR10127">
    <property type="entry name" value="DISCOIDIN, CUB, EGF, LAMININ , AND ZINC METALLOPROTEASE DOMAIN CONTAINING"/>
    <property type="match status" value="1"/>
</dbReference>
<evidence type="ECO:0000313" key="2">
    <source>
        <dbReference type="EMBL" id="RNJ46950.1"/>
    </source>
</evidence>
<dbReference type="GO" id="GO:0006508">
    <property type="term" value="P:proteolysis"/>
    <property type="evidence" value="ECO:0007669"/>
    <property type="project" value="InterPro"/>
</dbReference>
<reference evidence="2 3" key="1">
    <citation type="journal article" date="2018" name="Mol. Plant Microbe Interact.">
        <title>Taxonomically Different Co-Microsymbionts of a Relict Legume, Oxytropis popoviana, Have Complementary Sets of Symbiotic Genes and Together Increase the Efficiency of Plant Nodulation.</title>
        <authorList>
            <person name="Safronova V."/>
            <person name="Belimov A."/>
            <person name="Sazanova A."/>
            <person name="Chirak E."/>
            <person name="Verkhozina A."/>
            <person name="Kuznetsova I."/>
            <person name="Andronov E."/>
            <person name="Puhalsky J."/>
            <person name="Tikhonovich I."/>
        </authorList>
    </citation>
    <scope>NUCLEOTIDE SEQUENCE [LARGE SCALE GENOMIC DNA]</scope>
    <source>
        <strain evidence="2 3">Opo-235</strain>
    </source>
</reference>
<dbReference type="AlphaFoldDB" id="A0A3M9XHX5"/>
<proteinExistence type="predicted"/>
<dbReference type="Gene3D" id="3.40.390.10">
    <property type="entry name" value="Collagenase (Catalytic Domain)"/>
    <property type="match status" value="1"/>
</dbReference>
<dbReference type="GO" id="GO:0004222">
    <property type="term" value="F:metalloendopeptidase activity"/>
    <property type="evidence" value="ECO:0007669"/>
    <property type="project" value="InterPro"/>
</dbReference>
<feature type="domain" description="Peptidase M12A" evidence="1">
    <location>
        <begin position="80"/>
        <end position="259"/>
    </location>
</feature>
<dbReference type="PANTHER" id="PTHR10127:SF850">
    <property type="entry name" value="METALLOENDOPEPTIDASE"/>
    <property type="match status" value="1"/>
</dbReference>
<protein>
    <recommendedName>
        <fullName evidence="1">Peptidase M12A domain-containing protein</fullName>
    </recommendedName>
</protein>
<comment type="caution">
    <text evidence="2">The sequence shown here is derived from an EMBL/GenBank/DDBJ whole genome shotgun (WGS) entry which is preliminary data.</text>
</comment>
<dbReference type="Pfam" id="PF01400">
    <property type="entry name" value="Astacin"/>
    <property type="match status" value="1"/>
</dbReference>
<dbReference type="InterPro" id="IPR024079">
    <property type="entry name" value="MetalloPept_cat_dom_sf"/>
</dbReference>
<dbReference type="InterPro" id="IPR001506">
    <property type="entry name" value="Peptidase_M12A"/>
</dbReference>
<name>A0A3M9XHX5_9HYPH</name>
<organism evidence="2 3">
    <name type="scientific">Mesorhizobium japonicum</name>
    <dbReference type="NCBI Taxonomy" id="2066070"/>
    <lineage>
        <taxon>Bacteria</taxon>
        <taxon>Pseudomonadati</taxon>
        <taxon>Pseudomonadota</taxon>
        <taxon>Alphaproteobacteria</taxon>
        <taxon>Hyphomicrobiales</taxon>
        <taxon>Phyllobacteriaceae</taxon>
        <taxon>Mesorhizobium</taxon>
    </lineage>
</organism>
<dbReference type="SUPFAM" id="SSF55486">
    <property type="entry name" value="Metalloproteases ('zincins'), catalytic domain"/>
    <property type="match status" value="1"/>
</dbReference>